<name>A0ABX4NRW8_9LEPT</name>
<protein>
    <recommendedName>
        <fullName evidence="3">Peptidase C39-like domain-containing protein</fullName>
    </recommendedName>
</protein>
<keyword evidence="2" id="KW-1185">Reference proteome</keyword>
<accession>A0ABX4NRW8</accession>
<sequence length="305" mass="33923">MENNFNFGNTHEKYQPSANEQKKIAENVAMGYANAEIKNPKNNPKNMSLAEIERVSALAFETPADRFKRVYGEDFNPDNVDHKIKFAKEMVSARNGNQSQFGPLAVQLSATYNNIIRENGGKKENFLPDPSLKPGTKEYKDFVKVRDWIFSGKNPMEMGNATSEALCRVFYNYNQALATHKIPMNTTLSTFLTHKIRNGLVSMGVDNPAPVYDNGGTAGYGKSAKPETRLDNDFGRYLVDKAGKPLAMSGAMSQENVGKVLKDLPVGSVVQVFGDTRNPPGPNHYFFVIRKPDGLFYNYNNNADG</sequence>
<proteinExistence type="predicted"/>
<feature type="non-terminal residue" evidence="1">
    <location>
        <position position="305"/>
    </location>
</feature>
<dbReference type="Proteomes" id="UP000232149">
    <property type="component" value="Unassembled WGS sequence"/>
</dbReference>
<comment type="caution">
    <text evidence="1">The sequence shown here is derived from an EMBL/GenBank/DDBJ whole genome shotgun (WGS) entry which is preliminary data.</text>
</comment>
<dbReference type="EMBL" id="NPDU01000147">
    <property type="protein sequence ID" value="PJZ59430.1"/>
    <property type="molecule type" value="Genomic_DNA"/>
</dbReference>
<evidence type="ECO:0000313" key="2">
    <source>
        <dbReference type="Proteomes" id="UP000232149"/>
    </source>
</evidence>
<gene>
    <name evidence="1" type="ORF">CH376_23760</name>
</gene>
<organism evidence="1 2">
    <name type="scientific">Leptospira adleri</name>
    <dbReference type="NCBI Taxonomy" id="2023186"/>
    <lineage>
        <taxon>Bacteria</taxon>
        <taxon>Pseudomonadati</taxon>
        <taxon>Spirochaetota</taxon>
        <taxon>Spirochaetia</taxon>
        <taxon>Leptospirales</taxon>
        <taxon>Leptospiraceae</taxon>
        <taxon>Leptospira</taxon>
    </lineage>
</organism>
<reference evidence="1 2" key="1">
    <citation type="submission" date="2017-07" db="EMBL/GenBank/DDBJ databases">
        <title>Leptospira spp. isolated from tropical soils.</title>
        <authorList>
            <person name="Thibeaux R."/>
            <person name="Iraola G."/>
            <person name="Ferres I."/>
            <person name="Bierque E."/>
            <person name="Girault D."/>
            <person name="Soupe-Gilbert M.-E."/>
            <person name="Picardeau M."/>
            <person name="Goarant C."/>
        </authorList>
    </citation>
    <scope>NUCLEOTIDE SEQUENCE [LARGE SCALE GENOMIC DNA]</scope>
    <source>
        <strain evidence="1 2">FH2-B-D1</strain>
    </source>
</reference>
<evidence type="ECO:0008006" key="3">
    <source>
        <dbReference type="Google" id="ProtNLM"/>
    </source>
</evidence>
<evidence type="ECO:0000313" key="1">
    <source>
        <dbReference type="EMBL" id="PJZ59430.1"/>
    </source>
</evidence>